<feature type="compositionally biased region" description="Acidic residues" evidence="1">
    <location>
        <begin position="3630"/>
        <end position="3639"/>
    </location>
</feature>
<evidence type="ECO:0000259" key="3">
    <source>
        <dbReference type="Pfam" id="PF07727"/>
    </source>
</evidence>
<name>A0A9P1CHB0_9DINO</name>
<feature type="compositionally biased region" description="Basic residues" evidence="1">
    <location>
        <begin position="3651"/>
        <end position="3660"/>
    </location>
</feature>
<reference evidence="5" key="2">
    <citation type="submission" date="2024-04" db="EMBL/GenBank/DDBJ databases">
        <authorList>
            <person name="Chen Y."/>
            <person name="Shah S."/>
            <person name="Dougan E. K."/>
            <person name="Thang M."/>
            <person name="Chan C."/>
        </authorList>
    </citation>
    <scope>NUCLEOTIDE SEQUENCE [LARGE SCALE GENOMIC DNA]</scope>
</reference>
<dbReference type="SUPFAM" id="SSF53098">
    <property type="entry name" value="Ribonuclease H-like"/>
    <property type="match status" value="1"/>
</dbReference>
<dbReference type="InterPro" id="IPR012337">
    <property type="entry name" value="RNaseH-like_sf"/>
</dbReference>
<feature type="region of interest" description="Disordered" evidence="1">
    <location>
        <begin position="589"/>
        <end position="615"/>
    </location>
</feature>
<feature type="transmembrane region" description="Helical" evidence="2">
    <location>
        <begin position="4319"/>
        <end position="4338"/>
    </location>
</feature>
<dbReference type="GO" id="GO:0003676">
    <property type="term" value="F:nucleic acid binding"/>
    <property type="evidence" value="ECO:0007669"/>
    <property type="project" value="InterPro"/>
</dbReference>
<evidence type="ECO:0000313" key="5">
    <source>
        <dbReference type="EMBL" id="CAL1145034.1"/>
    </source>
</evidence>
<evidence type="ECO:0000313" key="4">
    <source>
        <dbReference type="EMBL" id="CAI3991659.1"/>
    </source>
</evidence>
<sequence>MHSKAWREAFQKTLPDGVSCSLTPAKKIFHFANGQSTQDRLPVWRIPIYLDGFKGEVFSAEVPEGNTPLLLSIAAMTALDMVICLKEQEVAVKKLGITMPLQRTRTRHLALNVAFNPKIGERDVGQIGQHGPRATSEQEDLLVYFVEEARFGLLQHQFLGSLDEPEFSNKVLSKQPNMDERGVKAEDKKHQVSERRCKELNEARKRIRVEDRRTWAALKREYTMAEQLATNDFKWTVLFEPFAGSFATTRVASAEFGWTCSQPLDLLDGYDLLSKSGIQMLWDVLRQHRPVIILIAFDCRIWSLLTNCNPGTDWELLRSTLGKKTLDLIAQLCIWQDQHGAYYLLENPAGSLAWVYEGILARLLVEANGKYATGDQCCFGKKDADTGKPVRKATGWLCNSEHILNRIAKRCRCPFGSHQNVVGSNSLGLRSKQAAMYPRALCRAICQGLLDTMVFDYSWKVPNFEAAFPTFEEQSEEVSSGYEPSIAEEDETTDQWFIDDDGALVRSHVVPRNKLFVPRQADPNLPVEYSSIMPIRHTILQHQDGTVQNHTDDWTIKQEEVTNLYWTGQTRFTLDHTPVMDEQQLVEADGPEGDAAEPGKQAKPKAAGKKPDKTLRRRRVRTRQLQRGFWREEREEEPFSLLQETLEQVTEVGGKDWHRLDDQSPLFEQWRNLESANAEVSLILASTTARRLKKPQPFLGAAEAPMRKSYILLKDSFLSTDWEQWTQMSPASQIRPLIARDRKLYIAIFGKELGAQVQHGDEEDDRWKRLEEDRERKWQALPRELKLAVKRIHVNLGHANIPTMLRALRVSKASEAALRAVRLFRCMDCPRIQNPKEPRPSKMPITDEFNVQIGLDIIHENDSSGQPWSWLNIFCQGTQFQVCVLLDSAGQPTGQQVVEAFGLGWTNWAGFPERGVVADRAKPFLAALSDEVADHGCTFGSAAKASPWQIGQIERHGGLWKETFRRVVWAHQVSGRQDVIMTTAAVNQAKNSLVRKGGFSPAQCVLGRDVRLPASLADDQEVMRVGAQALAATPSSLFYRKTQLRMAAREAFSRSATSEALRRAELRQIRPSRGPFLPGMYVFYYDAQDRDPSPNCWRGIARVIGREGTSTIWISHRGLLLAVSPEHLSRAYDPEVEHWSVVSKETELMDAAPAAGGTGFIDLRRSPVPPLTAPDGEAERESTDGEKKPEALEDAPMQPAAAAREEAEDLSSSSTSMARIRWESDREQKRSLKSAEFFDRMAKQRRVSRSQQLAELSQVPKPEDIPIPEETEFDPEVHDFHQSRPTSTTMTRQLSPLEADPETEANEREAKRLRTNEPGANFMFSENEPTFAFMATEVPKFLEEQAVASYVKHCDFYQQVGVSVNEFVFGMKRNDFSQRYHALAANPNQTDPPKKKGRKEIKLSELPAQQQRLFTDRDGSDDREWKAWQNKQACDVLSLDESLRIRREKPDLIVPTRWVRTNKHDGLVGKEFLAKSRLVVQGFKDKSLGQYRRDAPTASAVAEAIVLAVCAYHRFVLFAKDIKNAYFSGKNITREVYLDPPRGGLRGLQQGQLLRARKAIYGFAEAARLFWLALKEQLEADGWQESKLEPALFYLRHQGQLKGILVTHVDDLEGGVSPDLQLSAFERASQALEFATNHFGSFIFRAREIRQTTEGHIDVSMRNYSLSLKNVKIEKWRRKQLEDELRPEEMEQLNSSAGELGWLARQLRCDLAYENGAAQRSKKEPIVADLLRLKQYLSAARRGADFKMRYWNDVDLKDGVIIHLADSGHANGTPEHNEQMRYRSVGGYFILVADKAILQGETVRCNILCYHSGQTKRVCRSTLAAEASHLAEAVEAGDWITVLLEEALTGELDLRNWADLVERRQRVYVTDARSVYDYLQKDATSTSTDKRMAIEGALLRETCRKPGAHVKWIDGLQNIANVLTKHNAEKDTLRAFLKDGMMSLQQTEQNKLLKEKQRQARQKRAQVKRDDTALKEQKKLERRKAVLAEVKDESGFLTELRKGSWVCPDPGSGEVTKDDRKVKKLKCWVVETIFPIFQEDEEETWILSWSPQSQSPIRVAPVRKFARSGQKSWLIQDAYTNSRGLRSTGVCFELVRGRGLGDTGKAQGTVAEVVDPVSTDAKGHWFKGRYILASDGHLRWWFKKEKAEDWQRSASTTVVMELGAKVPACTFGRTCGKATQGYLKVMVDEARDAVRAIEKRLNKGKDDKKRAKKPDGGEDKRKKNKERKRKESPTSSGERRAKIEEEKEVHTKGNHLHEKTAPWIISLGTFATDICPSCLDRQLAEFIDVSYQEGEPMSYAGNPQVILVTDARLIEFAREVVTAYLWPHGAHQFRHLFAALLQLLGFSADSYTPYCLRRGGATWHFQSYKFFKPHVVTASNVNAPLDGPAKRFTFGSILSIFSCSSTEKLWPLHMAAMATEGAAASGVTGINASKADSHVPVFDNSAKNYREYRRRCEVYRQKMELAGRGKETVFNLVTMMTGRSWDLVEDLDVEQLSTDGFNKVFQRLDRGFQFDPLTELPGDFERFFISLSRKHGQTLQDYTQEFTHAERRLRTTHKVDLPEKVKAWCFLRKSGLTKEQRLMVLSSVGHENLGLEQVQKTMNFVIGQDAKLEGAPRWSRSKDNVMYNDETYAGSPWPEEDTYDYNIAYDNTFYEDEYDQQWIDYDASYFEDTENALDESYSDKKRKHEDGEEPVHMVETTTTMDYLTDFMENIPSDVAVQDGGAASFLGSYVQIRKYLLYLVDLGYDVNTVEIYRCKKGFKYGNSEKEIATTCLMLPIFAGHRRRHVLCYAVGGSCPILIGRPLLERLGLTVDYSERKYKWKGQQWQDVQLGPKNEYLVRLAENYEELIHDVPEVLIPEDHEEHIDFTVKLDIDKIMLEEPAAESERIGLAAETDADNRDKITDCDLTPSPAWSPDDYGDGIKGYPEVETTPIEVEDDEDNGDMHAEEPNRNDKGIPTEFIYTLQDTTVVKRLRPSQLTKMIHSAEQDRNRLDKELKKAGILGQACRLWSSLQELSASRSDEAKKELMRKRMKDHDTHLVFTSVVYETQRRSGRHSTTEHPWLSRAWKTKAYNRMRGYDCYVDQCSYGLKLPGEQGQWHPAKKPTTFRTTKRSLYNGLYRCCPGCPYHVPIEGSARGFGSRSAMSEDYPPRLARKLADLLAAEPAEEDFDPIMPAEDEVDLDGDAIMEDSKDVVEVQDDKDDNIQLNAQLRAEVGPQAYNYVKRLHKSLGHPQPAVLKKMLSEVQATENVIKAAENFKCNTCYHRKPPFSVPPAAGLMAKNFNDRVMADSAWIDTDNGRKCVVTFLDHATRYVSIRILKTERSEEFIKGEAHNWLAPVERKHQVVRKALEHYMHDRGTSDIKTLEEACIYVPHQINNMSMAHGFSPAQWVFGRTPASTHSLTAELFNPGCDAIDDATKFAEVQRRRLTAQQAWLKADSDAKLRRAMNKIFHEVKDEVAIGQLVWFWRKAGSGILQKAKWRGPARVVAKETNEDGKVLILWLTHGTSLVRCAPHQVRPKVEEQGCNVAADPSAALKDLQELRARSTTQFKDITDAEPQVEDMADDHTDYEPSVMGDDEAAEHMAAMRMPLPGIVSNLLTHGEVERERTPRRRRPSIDEPEPTPGSHRDDQDDDNSDGPGDEAGPGGDDTKRKKQTSRRAKDKQSRGDSGAAGSGHHQQAGGAADAVEETTMSEEAINRPVHVPVPNDEMDYNDGLVVEDVFITEASDLPEGWIIVDNNFELADAWVVQNLRKNEASEKKMTSEERAMMTAAKAKELSQFFQNEVWEFADDMTPGDMKRTITARQVFLTIAGTGNNTWTLVVGDVTAAFLSGSGQEFKRRIIARLPADCGPILGVVGPCFMKMNKSAYGLSDAPLLWFNEASRRLKRIDIHPQKLDSCFFAWYDKQGELGLLLLLHVDDMLIGYDPNNENAKKKVDEIRVTFNFGKWRMLKENEKIAYCGGVLQYDNGELCLSFEDYLKKISPLTIDRKRGEQAMTDKEVSRARGLIGALQWPAGQGVPPLCSSTSILAGELASREARVMNELNKALRFSKQNSDVLLRFPKITNDWRNIHFLVFSDAALGVRQDLASQGGYLILAVNDKVMSGEVGKYSIIGWRSYKLPRVCRSSLAAESQACATAIDELSIVKLIFGLLRDPNLNIKDDDAARGMRSAVIIDARALYDAIHKETFQSSLDKRVAIETLVIRDGLKYTNSELRWVSSERQMADGLTKLGGRQQMSDLLRGGYVQLIYDQSFTAAKKKSMQERKEINKVARGTAVAMYVSTMVATQVTGATATLEEAKALVEFKVAREVKTLEDHLDTEIILTLVFVIMILLIMIYLIVKVFCAKNVQYEIEETQYVEAETQTETGAATNIATISHDEQMQLGSYIGALEEQIEKYKNEIHDNLADYVGHIDSMAMRHADETRHMMVWITQHGERWHNRP</sequence>
<evidence type="ECO:0000256" key="2">
    <source>
        <dbReference type="SAM" id="Phobius"/>
    </source>
</evidence>
<feature type="compositionally biased region" description="Polar residues" evidence="1">
    <location>
        <begin position="1283"/>
        <end position="1294"/>
    </location>
</feature>
<feature type="compositionally biased region" description="Basic and acidic residues" evidence="1">
    <location>
        <begin position="2229"/>
        <end position="2253"/>
    </location>
</feature>
<dbReference type="Gene3D" id="3.30.420.10">
    <property type="entry name" value="Ribonuclease H-like superfamily/Ribonuclease H"/>
    <property type="match status" value="1"/>
</dbReference>
<accession>A0A9P1CHB0</accession>
<feature type="region of interest" description="Disordered" evidence="1">
    <location>
        <begin position="2199"/>
        <end position="2253"/>
    </location>
</feature>
<reference evidence="4" key="1">
    <citation type="submission" date="2022-10" db="EMBL/GenBank/DDBJ databases">
        <authorList>
            <person name="Chen Y."/>
            <person name="Dougan E. K."/>
            <person name="Chan C."/>
            <person name="Rhodes N."/>
            <person name="Thang M."/>
        </authorList>
    </citation>
    <scope>NUCLEOTIDE SEQUENCE</scope>
</reference>
<feature type="region of interest" description="Disordered" evidence="1">
    <location>
        <begin position="3598"/>
        <end position="3691"/>
    </location>
</feature>
<dbReference type="InterPro" id="IPR013103">
    <property type="entry name" value="RVT_2"/>
</dbReference>
<dbReference type="EMBL" id="CAMXCT010001614">
    <property type="protein sequence ID" value="CAI3991659.1"/>
    <property type="molecule type" value="Genomic_DNA"/>
</dbReference>
<dbReference type="Pfam" id="PF07727">
    <property type="entry name" value="RVT_2"/>
    <property type="match status" value="2"/>
</dbReference>
<feature type="domain" description="Reverse transcriptase Ty1/copia-type" evidence="3">
    <location>
        <begin position="1454"/>
        <end position="1664"/>
    </location>
</feature>
<feature type="compositionally biased region" description="Low complexity" evidence="1">
    <location>
        <begin position="3668"/>
        <end position="3683"/>
    </location>
</feature>
<keyword evidence="2" id="KW-1133">Transmembrane helix</keyword>
<keyword evidence="2" id="KW-0812">Transmembrane</keyword>
<feature type="compositionally biased region" description="Basic and acidic residues" evidence="1">
    <location>
        <begin position="2199"/>
        <end position="2221"/>
    </location>
</feature>
<dbReference type="EMBL" id="CAMXCT020001614">
    <property type="protein sequence ID" value="CAL1145034.1"/>
    <property type="molecule type" value="Genomic_DNA"/>
</dbReference>
<keyword evidence="2" id="KW-0472">Membrane</keyword>
<feature type="domain" description="Reverse transcriptase Ty1/copia-type" evidence="3">
    <location>
        <begin position="3805"/>
        <end position="3979"/>
    </location>
</feature>
<proteinExistence type="predicted"/>
<dbReference type="InterPro" id="IPR036397">
    <property type="entry name" value="RNaseH_sf"/>
</dbReference>
<feature type="compositionally biased region" description="Basic and acidic residues" evidence="1">
    <location>
        <begin position="1220"/>
        <end position="1230"/>
    </location>
</feature>
<organism evidence="4">
    <name type="scientific">Cladocopium goreaui</name>
    <dbReference type="NCBI Taxonomy" id="2562237"/>
    <lineage>
        <taxon>Eukaryota</taxon>
        <taxon>Sar</taxon>
        <taxon>Alveolata</taxon>
        <taxon>Dinophyceae</taxon>
        <taxon>Suessiales</taxon>
        <taxon>Symbiodiniaceae</taxon>
        <taxon>Cladocopium</taxon>
    </lineage>
</organism>
<protein>
    <recommendedName>
        <fullName evidence="3">Reverse transcriptase Ty1/copia-type domain-containing protein</fullName>
    </recommendedName>
</protein>
<evidence type="ECO:0000256" key="1">
    <source>
        <dbReference type="SAM" id="MobiDB-lite"/>
    </source>
</evidence>
<comment type="caution">
    <text evidence="4">The sequence shown here is derived from an EMBL/GenBank/DDBJ whole genome shotgun (WGS) entry which is preliminary data.</text>
</comment>
<feature type="region of interest" description="Disordered" evidence="1">
    <location>
        <begin position="1158"/>
        <end position="1307"/>
    </location>
</feature>
<feature type="non-terminal residue" evidence="4">
    <location>
        <position position="1"/>
    </location>
</feature>
<feature type="compositionally biased region" description="Basic and acidic residues" evidence="1">
    <location>
        <begin position="1177"/>
        <end position="1191"/>
    </location>
</feature>
<gene>
    <name evidence="4" type="ORF">C1SCF055_LOCUS18548</name>
</gene>